<sequence>MRNIIVLLRSKVSSIGLRCALRKRRFSPLPPASRGVSL</sequence>
<name>A0A0M4MIT2_9SPHN</name>
<proteinExistence type="predicted"/>
<dbReference type="Proteomes" id="UP000057938">
    <property type="component" value="Chromosome"/>
</dbReference>
<organism evidence="1 2">
    <name type="scientific">Altererythrobacter epoxidivorans</name>
    <dbReference type="NCBI Taxonomy" id="361183"/>
    <lineage>
        <taxon>Bacteria</taxon>
        <taxon>Pseudomonadati</taxon>
        <taxon>Pseudomonadota</taxon>
        <taxon>Alphaproteobacteria</taxon>
        <taxon>Sphingomonadales</taxon>
        <taxon>Erythrobacteraceae</taxon>
        <taxon>Altererythrobacter</taxon>
    </lineage>
</organism>
<accession>A0A0M4MIT2</accession>
<reference evidence="1 2" key="1">
    <citation type="submission" date="2015-09" db="EMBL/GenBank/DDBJ databases">
        <title>Complete genome sequence of a benzo[a]pyrene-degrading bacterium Altererythrobacter epoxidivorans CGMCC 1.7731T.</title>
        <authorList>
            <person name="Li Z."/>
            <person name="Cheng H."/>
            <person name="Huo Y."/>
            <person name="Xu X."/>
        </authorList>
    </citation>
    <scope>NUCLEOTIDE SEQUENCE [LARGE SCALE GENOMIC DNA]</scope>
    <source>
        <strain evidence="1 2">CGMCC 1.7731</strain>
    </source>
</reference>
<dbReference type="AlphaFoldDB" id="A0A0M4MIT2"/>
<keyword evidence="2" id="KW-1185">Reference proteome</keyword>
<protein>
    <submittedName>
        <fullName evidence="1">Uncharacterized protein</fullName>
    </submittedName>
</protein>
<dbReference type="STRING" id="361183.AMC99_02418"/>
<dbReference type="EMBL" id="CP012669">
    <property type="protein sequence ID" value="ALE17693.1"/>
    <property type="molecule type" value="Genomic_DNA"/>
</dbReference>
<dbReference type="PATRIC" id="fig|361183.4.peg.2375"/>
<gene>
    <name evidence="1" type="ORF">AMC99_02418</name>
</gene>
<dbReference type="KEGG" id="aep:AMC99_02418"/>
<evidence type="ECO:0000313" key="2">
    <source>
        <dbReference type="Proteomes" id="UP000057938"/>
    </source>
</evidence>
<evidence type="ECO:0000313" key="1">
    <source>
        <dbReference type="EMBL" id="ALE17693.1"/>
    </source>
</evidence>